<evidence type="ECO:0000259" key="4">
    <source>
        <dbReference type="PROSITE" id="PS50043"/>
    </source>
</evidence>
<comment type="caution">
    <text evidence="5">The sequence shown here is derived from an EMBL/GenBank/DDBJ whole genome shotgun (WGS) entry which is preliminary data.</text>
</comment>
<dbReference type="Pfam" id="PF00196">
    <property type="entry name" value="GerE"/>
    <property type="match status" value="1"/>
</dbReference>
<keyword evidence="2" id="KW-0238">DNA-binding</keyword>
<dbReference type="InterPro" id="IPR016032">
    <property type="entry name" value="Sig_transdc_resp-reg_C-effctor"/>
</dbReference>
<evidence type="ECO:0000313" key="6">
    <source>
        <dbReference type="Proteomes" id="UP001185659"/>
    </source>
</evidence>
<dbReference type="Gene3D" id="1.10.10.10">
    <property type="entry name" value="Winged helix-like DNA-binding domain superfamily/Winged helix DNA-binding domain"/>
    <property type="match status" value="1"/>
</dbReference>
<gene>
    <name evidence="5" type="ORF">R2G56_17930</name>
</gene>
<reference evidence="5 6" key="1">
    <citation type="submission" date="2023-10" db="EMBL/GenBank/DDBJ databases">
        <authorList>
            <person name="Venkata Ramana C."/>
            <person name="Sasikala C."/>
            <person name="Dhurka M."/>
        </authorList>
    </citation>
    <scope>NUCLEOTIDE SEQUENCE [LARGE SCALE GENOMIC DNA]</scope>
    <source>
        <strain evidence="5 6">KCTC 32151</strain>
    </source>
</reference>
<evidence type="ECO:0000256" key="2">
    <source>
        <dbReference type="ARBA" id="ARBA00023125"/>
    </source>
</evidence>
<dbReference type="CDD" id="cd06170">
    <property type="entry name" value="LuxR_C_like"/>
    <property type="match status" value="1"/>
</dbReference>
<dbReference type="PANTHER" id="PTHR44688">
    <property type="entry name" value="DNA-BINDING TRANSCRIPTIONAL ACTIVATOR DEVR_DOSR"/>
    <property type="match status" value="1"/>
</dbReference>
<dbReference type="SUPFAM" id="SSF46894">
    <property type="entry name" value="C-terminal effector domain of the bipartite response regulators"/>
    <property type="match status" value="1"/>
</dbReference>
<feature type="domain" description="HTH luxR-type" evidence="4">
    <location>
        <begin position="249"/>
        <end position="314"/>
    </location>
</feature>
<dbReference type="EMBL" id="JAWLIP010000009">
    <property type="protein sequence ID" value="MDV6228179.1"/>
    <property type="molecule type" value="Genomic_DNA"/>
</dbReference>
<dbReference type="InterPro" id="IPR036388">
    <property type="entry name" value="WH-like_DNA-bd_sf"/>
</dbReference>
<name>A0ABU4APK8_9HYPH</name>
<accession>A0ABU4APK8</accession>
<evidence type="ECO:0000313" key="5">
    <source>
        <dbReference type="EMBL" id="MDV6228179.1"/>
    </source>
</evidence>
<evidence type="ECO:0000256" key="3">
    <source>
        <dbReference type="ARBA" id="ARBA00023163"/>
    </source>
</evidence>
<dbReference type="PRINTS" id="PR00038">
    <property type="entry name" value="HTHLUXR"/>
</dbReference>
<dbReference type="RefSeq" id="WP_317562153.1">
    <property type="nucleotide sequence ID" value="NZ_JAWLIP010000009.1"/>
</dbReference>
<dbReference type="PROSITE" id="PS50043">
    <property type="entry name" value="HTH_LUXR_2"/>
    <property type="match status" value="1"/>
</dbReference>
<keyword evidence="1" id="KW-0805">Transcription regulation</keyword>
<organism evidence="5 6">
    <name type="scientific">Nitratireductor aquimarinus</name>
    <dbReference type="NCBI Taxonomy" id="889300"/>
    <lineage>
        <taxon>Bacteria</taxon>
        <taxon>Pseudomonadati</taxon>
        <taxon>Pseudomonadota</taxon>
        <taxon>Alphaproteobacteria</taxon>
        <taxon>Hyphomicrobiales</taxon>
        <taxon>Phyllobacteriaceae</taxon>
        <taxon>Nitratireductor</taxon>
    </lineage>
</organism>
<protein>
    <submittedName>
        <fullName evidence="5">Helix-turn-helix transcriptional regulator</fullName>
    </submittedName>
</protein>
<keyword evidence="6" id="KW-1185">Reference proteome</keyword>
<dbReference type="PANTHER" id="PTHR44688:SF16">
    <property type="entry name" value="DNA-BINDING TRANSCRIPTIONAL ACTIVATOR DEVR_DOSR"/>
    <property type="match status" value="1"/>
</dbReference>
<evidence type="ECO:0000256" key="1">
    <source>
        <dbReference type="ARBA" id="ARBA00023015"/>
    </source>
</evidence>
<dbReference type="Proteomes" id="UP001185659">
    <property type="component" value="Unassembled WGS sequence"/>
</dbReference>
<sequence>MNDRLASTSDFLLELYSDAADCHPEAFRLRTLERLTKLIDFDFAVWGGGAAESRDVTDLVTYEQSPAILHDWSQVADQDAFCDITLGQLGKAARFDDIQNYRDSIAYNDHWRRFGARQMMATISAEPLDGYVSFVGLCSEARTNVFCDASRMMKNVIVPHLSAALRINRQSSLMRHGRESEAIGLVDRGGWILVGLDRFSELAREEGALSNRLPHGMWEGLAQTGAWQGTALLASAERRGAHYLVRLTPLGAFARLTPREMEIVRSYVTGLTFREIATELAIAPSTVRNHIANIFEKLHVASRTELVQLHLATFGQFTAPDTPKAPGASP</sequence>
<proteinExistence type="predicted"/>
<dbReference type="SMART" id="SM00421">
    <property type="entry name" value="HTH_LUXR"/>
    <property type="match status" value="1"/>
</dbReference>
<keyword evidence="3" id="KW-0804">Transcription</keyword>
<dbReference type="InterPro" id="IPR000792">
    <property type="entry name" value="Tscrpt_reg_LuxR_C"/>
</dbReference>